<dbReference type="InterPro" id="IPR032710">
    <property type="entry name" value="NTF2-like_dom_sf"/>
</dbReference>
<reference evidence="4" key="1">
    <citation type="submission" date="2016-10" db="EMBL/GenBank/DDBJ databases">
        <authorList>
            <person name="Varghese N."/>
            <person name="Submissions S."/>
        </authorList>
    </citation>
    <scope>NUCLEOTIDE SEQUENCE [LARGE SCALE GENOMIC DNA]</scope>
    <source>
        <strain evidence="4">DSM 44675</strain>
    </source>
</reference>
<protein>
    <submittedName>
        <fullName evidence="3">Biphenyl 2,3-dioxygenase beta subunit</fullName>
    </submittedName>
</protein>
<dbReference type="InterPro" id="IPR000391">
    <property type="entry name" value="Rng_hydr_dOase-bsu"/>
</dbReference>
<comment type="similarity">
    <text evidence="1">Belongs to the bacterial ring-hydroxylating dioxygenase beta subunit family.</text>
</comment>
<dbReference type="AlphaFoldDB" id="A0A1H7I1I4"/>
<dbReference type="GO" id="GO:0019380">
    <property type="term" value="P:3-phenylpropionate catabolic process"/>
    <property type="evidence" value="ECO:0007669"/>
    <property type="project" value="TreeGrafter"/>
</dbReference>
<organism evidence="3 4">
    <name type="scientific">Rhodococcus maanshanensis</name>
    <dbReference type="NCBI Taxonomy" id="183556"/>
    <lineage>
        <taxon>Bacteria</taxon>
        <taxon>Bacillati</taxon>
        <taxon>Actinomycetota</taxon>
        <taxon>Actinomycetes</taxon>
        <taxon>Mycobacteriales</taxon>
        <taxon>Nocardiaceae</taxon>
        <taxon>Rhodococcus</taxon>
    </lineage>
</organism>
<proteinExistence type="inferred from homology"/>
<dbReference type="Pfam" id="PF00866">
    <property type="entry name" value="Ring_hydroxyl_B"/>
    <property type="match status" value="1"/>
</dbReference>
<dbReference type="NCBIfam" id="NF007479">
    <property type="entry name" value="PRK10069.1"/>
    <property type="match status" value="1"/>
</dbReference>
<evidence type="ECO:0000256" key="2">
    <source>
        <dbReference type="ARBA" id="ARBA00023002"/>
    </source>
</evidence>
<keyword evidence="4" id="KW-1185">Reference proteome</keyword>
<dbReference type="RefSeq" id="WP_072751188.1">
    <property type="nucleotide sequence ID" value="NZ_FOAW01000002.1"/>
</dbReference>
<evidence type="ECO:0000256" key="1">
    <source>
        <dbReference type="ARBA" id="ARBA00009570"/>
    </source>
</evidence>
<dbReference type="GO" id="GO:0051213">
    <property type="term" value="F:dioxygenase activity"/>
    <property type="evidence" value="ECO:0007669"/>
    <property type="project" value="UniProtKB-KW"/>
</dbReference>
<dbReference type="Gene3D" id="3.10.450.50">
    <property type="match status" value="1"/>
</dbReference>
<dbReference type="OrthoDB" id="3212009at2"/>
<accession>A0A1H7I1I4</accession>
<evidence type="ECO:0000313" key="4">
    <source>
        <dbReference type="Proteomes" id="UP000198677"/>
    </source>
</evidence>
<dbReference type="Proteomes" id="UP000198677">
    <property type="component" value="Unassembled WGS sequence"/>
</dbReference>
<dbReference type="PANTHER" id="PTHR41534:SF2">
    <property type="entry name" value="3-PHENYLPROPIONATE_CINNAMIC ACID DIOXYGENASE SUBUNIT BETA"/>
    <property type="match status" value="1"/>
</dbReference>
<keyword evidence="3" id="KW-0223">Dioxygenase</keyword>
<dbReference type="CDD" id="cd00667">
    <property type="entry name" value="ring_hydroxylating_dioxygenases_beta"/>
    <property type="match status" value="1"/>
</dbReference>
<keyword evidence="2" id="KW-0560">Oxidoreductase</keyword>
<sequence length="191" mass="22429">MTVEDVVVEAGANVLEQVLLQHRVEQFLYRESQLLDHWQWGQWLELFADDILYWMPVRKNRLRRQRDADEVPEGIEMAHFYDNFSSLQLRVNQMHSGTHWAEDPPSRCRHLITNVLVTPRDGEEAAGMESPEYDVSSNFLLYRNRLESETDMWAGERRDVLRVVGEGFKIAKRTILLDQNVVQSKNLSVLF</sequence>
<dbReference type="PANTHER" id="PTHR41534">
    <property type="entry name" value="BLR3401 PROTEIN"/>
    <property type="match status" value="1"/>
</dbReference>
<dbReference type="SUPFAM" id="SSF54427">
    <property type="entry name" value="NTF2-like"/>
    <property type="match status" value="1"/>
</dbReference>
<dbReference type="EMBL" id="FOAW01000002">
    <property type="protein sequence ID" value="SEK56391.1"/>
    <property type="molecule type" value="Genomic_DNA"/>
</dbReference>
<evidence type="ECO:0000313" key="3">
    <source>
        <dbReference type="EMBL" id="SEK56391.1"/>
    </source>
</evidence>
<name>A0A1H7I1I4_9NOCA</name>
<gene>
    <name evidence="3" type="ORF">SAMN05444583_102296</name>
</gene>